<name>A0A221NTY0_9ACTN</name>
<reference evidence="2 3" key="1">
    <citation type="submission" date="2017-07" db="EMBL/GenBank/DDBJ databases">
        <title>Genome sequence of Streptomyces pluripotens MUSC 137T.</title>
        <authorList>
            <person name="Ser H.-L."/>
            <person name="Lee L.-H."/>
        </authorList>
    </citation>
    <scope>NUCLEOTIDE SEQUENCE [LARGE SCALE GENOMIC DNA]</scope>
    <source>
        <strain evidence="2 3">MUSC 137</strain>
    </source>
</reference>
<keyword evidence="3" id="KW-1185">Reference proteome</keyword>
<dbReference type="AlphaFoldDB" id="A0A221NTY0"/>
<organism evidence="2 3">
    <name type="scientific">Streptomyces pluripotens</name>
    <dbReference type="NCBI Taxonomy" id="1355015"/>
    <lineage>
        <taxon>Bacteria</taxon>
        <taxon>Bacillati</taxon>
        <taxon>Actinomycetota</taxon>
        <taxon>Actinomycetes</taxon>
        <taxon>Kitasatosporales</taxon>
        <taxon>Streptomycetaceae</taxon>
        <taxon>Streptomyces</taxon>
    </lineage>
</organism>
<proteinExistence type="predicted"/>
<accession>A0A221NTY0</accession>
<feature type="region of interest" description="Disordered" evidence="1">
    <location>
        <begin position="135"/>
        <end position="163"/>
    </location>
</feature>
<dbReference type="KEGG" id="splu:LK06_002710"/>
<sequence length="163" mass="17749">MVLDSSDRELGEQSSRLRRRTASQALVYLQDRADVCEGRPEAQVAGDLGVSRETVRKGRARFVADRLDGQVDKPRTDAPRRSRTSRSNPWSPIPSAGSHRAVIRTGRRFTPASASWLNLVEGWFTEVTCRRLRRAPTAASSNRNAASAAGSTSGASHALPVPP</sequence>
<feature type="compositionally biased region" description="Low complexity" evidence="1">
    <location>
        <begin position="135"/>
        <end position="156"/>
    </location>
</feature>
<feature type="compositionally biased region" description="Basic and acidic residues" evidence="1">
    <location>
        <begin position="65"/>
        <end position="80"/>
    </location>
</feature>
<evidence type="ECO:0000256" key="1">
    <source>
        <dbReference type="SAM" id="MobiDB-lite"/>
    </source>
</evidence>
<protein>
    <submittedName>
        <fullName evidence="2">Uncharacterized protein</fullName>
    </submittedName>
</protein>
<dbReference type="EMBL" id="CP022433">
    <property type="protein sequence ID" value="ASN23296.1"/>
    <property type="molecule type" value="Genomic_DNA"/>
</dbReference>
<dbReference type="STRING" id="1355015.LK06_002710"/>
<gene>
    <name evidence="2" type="ORF">LK07_03795</name>
</gene>
<dbReference type="Proteomes" id="UP000031501">
    <property type="component" value="Chromosome"/>
</dbReference>
<evidence type="ECO:0000313" key="2">
    <source>
        <dbReference type="EMBL" id="ASN23296.1"/>
    </source>
</evidence>
<evidence type="ECO:0000313" key="3">
    <source>
        <dbReference type="Proteomes" id="UP000031501"/>
    </source>
</evidence>
<feature type="region of interest" description="Disordered" evidence="1">
    <location>
        <begin position="65"/>
        <end position="99"/>
    </location>
</feature>